<evidence type="ECO:0008006" key="3">
    <source>
        <dbReference type="Google" id="ProtNLM"/>
    </source>
</evidence>
<dbReference type="AlphaFoldDB" id="A0A1Q5UKF0"/>
<keyword evidence="2" id="KW-1185">Reference proteome</keyword>
<gene>
    <name evidence="1" type="ORF">PENSUB_1366</name>
</gene>
<proteinExistence type="predicted"/>
<evidence type="ECO:0000313" key="1">
    <source>
        <dbReference type="EMBL" id="OKP12923.1"/>
    </source>
</evidence>
<dbReference type="EMBL" id="MNBE01000166">
    <property type="protein sequence ID" value="OKP12923.1"/>
    <property type="molecule type" value="Genomic_DNA"/>
</dbReference>
<evidence type="ECO:0000313" key="2">
    <source>
        <dbReference type="Proteomes" id="UP000186955"/>
    </source>
</evidence>
<sequence>MATINTPISGGDHLNTSVKSYGASLASKSVVFSDLDESERYFLNIMKDIAKPSPLAKYLVASTFYESHHSSFIRNLTQPSPILRNATVACAAALLGDQSNEYVKKGLEIGHRRAALAVSSLRSLEIDNEQDLVTAIVLGVALLTFAMHVADGQPFLISHYTLSLIKMRCPDLSRLDPSLMDFLMCLVCAETFECVLRSRVPSLKVNTHDRGCFVDRYLGISSPMLSYYYDICQAGNSLQKVGMADDPDLLRRLKGIQLAVEEWQPLQPPDFVERFTHIEVVLNSKRLFIFPITRFHALHLHTWLPVLKSSRKKQGKGC</sequence>
<name>A0A1Q5UKF0_9EURO</name>
<comment type="caution">
    <text evidence="1">The sequence shown here is derived from an EMBL/GenBank/DDBJ whole genome shotgun (WGS) entry which is preliminary data.</text>
</comment>
<organism evidence="1 2">
    <name type="scientific">Penicillium subrubescens</name>
    <dbReference type="NCBI Taxonomy" id="1316194"/>
    <lineage>
        <taxon>Eukaryota</taxon>
        <taxon>Fungi</taxon>
        <taxon>Dikarya</taxon>
        <taxon>Ascomycota</taxon>
        <taxon>Pezizomycotina</taxon>
        <taxon>Eurotiomycetes</taxon>
        <taxon>Eurotiomycetidae</taxon>
        <taxon>Eurotiales</taxon>
        <taxon>Aspergillaceae</taxon>
        <taxon>Penicillium</taxon>
    </lineage>
</organism>
<dbReference type="Proteomes" id="UP000186955">
    <property type="component" value="Unassembled WGS sequence"/>
</dbReference>
<dbReference type="STRING" id="1316194.A0A1Q5UKF0"/>
<accession>A0A1Q5UKF0</accession>
<protein>
    <recommendedName>
        <fullName evidence="3">Transcription factor domain-containing protein</fullName>
    </recommendedName>
</protein>
<reference evidence="1 2" key="1">
    <citation type="submission" date="2016-10" db="EMBL/GenBank/DDBJ databases">
        <title>Genome sequence of the ascomycete fungus Penicillium subrubescens.</title>
        <authorList>
            <person name="De Vries R.P."/>
            <person name="Peng M."/>
            <person name="Dilokpimol A."/>
            <person name="Hilden K."/>
            <person name="Makela M.R."/>
            <person name="Grigoriev I."/>
            <person name="Riley R."/>
            <person name="Granchi Z."/>
        </authorList>
    </citation>
    <scope>NUCLEOTIDE SEQUENCE [LARGE SCALE GENOMIC DNA]</scope>
    <source>
        <strain evidence="1 2">CBS 132785</strain>
    </source>
</reference>